<keyword evidence="8" id="KW-0694">RNA-binding</keyword>
<feature type="domain" description="Integrase catalytic" evidence="15">
    <location>
        <begin position="133"/>
        <end position="209"/>
    </location>
</feature>
<dbReference type="GO" id="GO:0032196">
    <property type="term" value="P:transposition"/>
    <property type="evidence" value="ECO:0007669"/>
    <property type="project" value="UniProtKB-KW"/>
</dbReference>
<dbReference type="GO" id="GO:0003887">
    <property type="term" value="F:DNA-directed DNA polymerase activity"/>
    <property type="evidence" value="ECO:0007669"/>
    <property type="project" value="UniProtKB-KW"/>
</dbReference>
<evidence type="ECO:0000256" key="6">
    <source>
        <dbReference type="ARBA" id="ARBA00022801"/>
    </source>
</evidence>
<evidence type="ECO:0000313" key="17">
    <source>
        <dbReference type="Proteomes" id="UP000765509"/>
    </source>
</evidence>
<keyword evidence="11" id="KW-0808">Transferase</keyword>
<keyword evidence="4" id="KW-0479">Metal-binding</keyword>
<dbReference type="InterPro" id="IPR012337">
    <property type="entry name" value="RNaseH-like_sf"/>
</dbReference>
<dbReference type="SUPFAM" id="SSF53098">
    <property type="entry name" value="Ribonuclease H-like"/>
    <property type="match status" value="1"/>
</dbReference>
<keyword evidence="5" id="KW-0255">Endonuclease</keyword>
<keyword evidence="1" id="KW-0815">Transposition</keyword>
<keyword evidence="11" id="KW-0239">DNA-directed DNA polymerase</keyword>
<accession>A0A9Q3PD99</accession>
<dbReference type="AlphaFoldDB" id="A0A9Q3PD99"/>
<dbReference type="PANTHER" id="PTHR42648:SF11">
    <property type="entry name" value="TRANSPOSON TY4-P GAG-POL POLYPROTEIN"/>
    <property type="match status" value="1"/>
</dbReference>
<comment type="catalytic activity">
    <reaction evidence="14">
        <text>DNA(n) + a 2'-deoxyribonucleoside 5'-triphosphate = DNA(n+1) + diphosphate</text>
        <dbReference type="Rhea" id="RHEA:22508"/>
        <dbReference type="Rhea" id="RHEA-COMP:17339"/>
        <dbReference type="Rhea" id="RHEA-COMP:17340"/>
        <dbReference type="ChEBI" id="CHEBI:33019"/>
        <dbReference type="ChEBI" id="CHEBI:61560"/>
        <dbReference type="ChEBI" id="CHEBI:173112"/>
        <dbReference type="EC" id="2.7.7.7"/>
    </reaction>
</comment>
<reference evidence="16" key="1">
    <citation type="submission" date="2021-03" db="EMBL/GenBank/DDBJ databases">
        <title>Draft genome sequence of rust myrtle Austropuccinia psidii MF-1, a brazilian biotype.</title>
        <authorList>
            <person name="Quecine M.C."/>
            <person name="Pachon D.M.R."/>
            <person name="Bonatelli M.L."/>
            <person name="Correr F.H."/>
            <person name="Franceschini L.M."/>
            <person name="Leite T.F."/>
            <person name="Margarido G.R.A."/>
            <person name="Almeida C.A."/>
            <person name="Ferrarezi J.A."/>
            <person name="Labate C.A."/>
        </authorList>
    </citation>
    <scope>NUCLEOTIDE SEQUENCE</scope>
    <source>
        <strain evidence="16">MF-1</strain>
    </source>
</reference>
<sequence length="209" mass="23683">MVIGIGKVTLECNNKILKLENCLLVPSLKCNLISMLELFKNQLTVHRQNNVFSLVSNNKVLLTGEIRNRLMYIKYNLPSALLTTSEKHPWHNRLGHPGPAVLKYLGLSNEETSCLICETNKAHQLPFNHHFNPAPNPMDSIPIDLIGPIIPPSLSGYKYLLTIVDQSTSFKIMKFLKKKSESFDQCVIAKNFMENQQNKKLEKLTSDHG</sequence>
<keyword evidence="2" id="KW-0548">Nucleotidyltransferase</keyword>
<dbReference type="PROSITE" id="PS50994">
    <property type="entry name" value="INTEGRASE"/>
    <property type="match status" value="1"/>
</dbReference>
<keyword evidence="6" id="KW-0378">Hydrolase</keyword>
<dbReference type="GO" id="GO:0005634">
    <property type="term" value="C:nucleus"/>
    <property type="evidence" value="ECO:0007669"/>
    <property type="project" value="UniProtKB-ARBA"/>
</dbReference>
<evidence type="ECO:0000256" key="13">
    <source>
        <dbReference type="ARBA" id="ARBA00048173"/>
    </source>
</evidence>
<proteinExistence type="predicted"/>
<evidence type="ECO:0000256" key="14">
    <source>
        <dbReference type="ARBA" id="ARBA00049244"/>
    </source>
</evidence>
<evidence type="ECO:0000256" key="4">
    <source>
        <dbReference type="ARBA" id="ARBA00022723"/>
    </source>
</evidence>
<dbReference type="OrthoDB" id="7691805at2759"/>
<dbReference type="GO" id="GO:0015074">
    <property type="term" value="P:DNA integration"/>
    <property type="evidence" value="ECO:0007669"/>
    <property type="project" value="UniProtKB-KW"/>
</dbReference>
<evidence type="ECO:0000256" key="8">
    <source>
        <dbReference type="ARBA" id="ARBA00022884"/>
    </source>
</evidence>
<dbReference type="GO" id="GO:0016787">
    <property type="term" value="F:hydrolase activity"/>
    <property type="evidence" value="ECO:0007669"/>
    <property type="project" value="UniProtKB-KW"/>
</dbReference>
<evidence type="ECO:0000256" key="2">
    <source>
        <dbReference type="ARBA" id="ARBA00022695"/>
    </source>
</evidence>
<dbReference type="EMBL" id="AVOT02065861">
    <property type="protein sequence ID" value="MBW0557823.1"/>
    <property type="molecule type" value="Genomic_DNA"/>
</dbReference>
<dbReference type="Gene3D" id="3.30.420.10">
    <property type="entry name" value="Ribonuclease H-like superfamily/Ribonuclease H"/>
    <property type="match status" value="1"/>
</dbReference>
<dbReference type="InterPro" id="IPR036397">
    <property type="entry name" value="RNaseH_sf"/>
</dbReference>
<dbReference type="PANTHER" id="PTHR42648">
    <property type="entry name" value="TRANSPOSASE, PUTATIVE-RELATED"/>
    <property type="match status" value="1"/>
</dbReference>
<dbReference type="GO" id="GO:0046872">
    <property type="term" value="F:metal ion binding"/>
    <property type="evidence" value="ECO:0007669"/>
    <property type="project" value="UniProtKB-KW"/>
</dbReference>
<evidence type="ECO:0000256" key="3">
    <source>
        <dbReference type="ARBA" id="ARBA00022722"/>
    </source>
</evidence>
<evidence type="ECO:0000256" key="9">
    <source>
        <dbReference type="ARBA" id="ARBA00022908"/>
    </source>
</evidence>
<keyword evidence="3" id="KW-0540">Nuclease</keyword>
<comment type="caution">
    <text evidence="16">The sequence shown here is derived from an EMBL/GenBank/DDBJ whole genome shotgun (WGS) entry which is preliminary data.</text>
</comment>
<evidence type="ECO:0000256" key="1">
    <source>
        <dbReference type="ARBA" id="ARBA00022578"/>
    </source>
</evidence>
<dbReference type="InterPro" id="IPR001584">
    <property type="entry name" value="Integrase_cat-core"/>
</dbReference>
<dbReference type="GO" id="GO:0003964">
    <property type="term" value="F:RNA-directed DNA polymerase activity"/>
    <property type="evidence" value="ECO:0007669"/>
    <property type="project" value="UniProtKB-KW"/>
</dbReference>
<gene>
    <name evidence="16" type="ORF">O181_097538</name>
</gene>
<comment type="catalytic activity">
    <reaction evidence="13">
        <text>DNA(n) + a 2'-deoxyribonucleoside 5'-triphosphate = DNA(n+1) + diphosphate</text>
        <dbReference type="Rhea" id="RHEA:22508"/>
        <dbReference type="Rhea" id="RHEA-COMP:17339"/>
        <dbReference type="Rhea" id="RHEA-COMP:17340"/>
        <dbReference type="ChEBI" id="CHEBI:33019"/>
        <dbReference type="ChEBI" id="CHEBI:61560"/>
        <dbReference type="ChEBI" id="CHEBI:173112"/>
        <dbReference type="EC" id="2.7.7.49"/>
    </reaction>
</comment>
<keyword evidence="12" id="KW-0233">DNA recombination</keyword>
<keyword evidence="10" id="KW-0695">RNA-directed DNA polymerase</keyword>
<keyword evidence="17" id="KW-1185">Reference proteome</keyword>
<dbReference type="InterPro" id="IPR039537">
    <property type="entry name" value="Retrotran_Ty1/copia-like"/>
</dbReference>
<keyword evidence="9" id="KW-0229">DNA integration</keyword>
<evidence type="ECO:0000256" key="7">
    <source>
        <dbReference type="ARBA" id="ARBA00022842"/>
    </source>
</evidence>
<evidence type="ECO:0000313" key="16">
    <source>
        <dbReference type="EMBL" id="MBW0557823.1"/>
    </source>
</evidence>
<name>A0A9Q3PD99_9BASI</name>
<dbReference type="Proteomes" id="UP000765509">
    <property type="component" value="Unassembled WGS sequence"/>
</dbReference>
<protein>
    <recommendedName>
        <fullName evidence="15">Integrase catalytic domain-containing protein</fullName>
    </recommendedName>
</protein>
<evidence type="ECO:0000259" key="15">
    <source>
        <dbReference type="PROSITE" id="PS50994"/>
    </source>
</evidence>
<evidence type="ECO:0000256" key="5">
    <source>
        <dbReference type="ARBA" id="ARBA00022759"/>
    </source>
</evidence>
<evidence type="ECO:0000256" key="12">
    <source>
        <dbReference type="ARBA" id="ARBA00023172"/>
    </source>
</evidence>
<dbReference type="GO" id="GO:0006310">
    <property type="term" value="P:DNA recombination"/>
    <property type="evidence" value="ECO:0007669"/>
    <property type="project" value="UniProtKB-KW"/>
</dbReference>
<keyword evidence="7" id="KW-0460">Magnesium</keyword>
<dbReference type="GO" id="GO:0004519">
    <property type="term" value="F:endonuclease activity"/>
    <property type="evidence" value="ECO:0007669"/>
    <property type="project" value="UniProtKB-KW"/>
</dbReference>
<evidence type="ECO:0000256" key="10">
    <source>
        <dbReference type="ARBA" id="ARBA00022918"/>
    </source>
</evidence>
<dbReference type="GO" id="GO:0003723">
    <property type="term" value="F:RNA binding"/>
    <property type="evidence" value="ECO:0007669"/>
    <property type="project" value="UniProtKB-KW"/>
</dbReference>
<organism evidence="16 17">
    <name type="scientific">Austropuccinia psidii MF-1</name>
    <dbReference type="NCBI Taxonomy" id="1389203"/>
    <lineage>
        <taxon>Eukaryota</taxon>
        <taxon>Fungi</taxon>
        <taxon>Dikarya</taxon>
        <taxon>Basidiomycota</taxon>
        <taxon>Pucciniomycotina</taxon>
        <taxon>Pucciniomycetes</taxon>
        <taxon>Pucciniales</taxon>
        <taxon>Sphaerophragmiaceae</taxon>
        <taxon>Austropuccinia</taxon>
    </lineage>
</organism>
<evidence type="ECO:0000256" key="11">
    <source>
        <dbReference type="ARBA" id="ARBA00022932"/>
    </source>
</evidence>